<evidence type="ECO:0000313" key="2">
    <source>
        <dbReference type="EMBL" id="MBA2873165.1"/>
    </source>
</evidence>
<dbReference type="RefSeq" id="WP_181538891.1">
    <property type="nucleotide sequence ID" value="NZ_JACDUU010000014.1"/>
</dbReference>
<dbReference type="Proteomes" id="UP000580891">
    <property type="component" value="Unassembled WGS sequence"/>
</dbReference>
<evidence type="ECO:0000313" key="3">
    <source>
        <dbReference type="Proteomes" id="UP000580891"/>
    </source>
</evidence>
<feature type="coiled-coil region" evidence="1">
    <location>
        <begin position="136"/>
        <end position="163"/>
    </location>
</feature>
<comment type="caution">
    <text evidence="2">The sequence shown here is derived from an EMBL/GenBank/DDBJ whole genome shotgun (WGS) entry which is preliminary data.</text>
</comment>
<protein>
    <submittedName>
        <fullName evidence="2">Uncharacterized protein</fullName>
    </submittedName>
</protein>
<evidence type="ECO:0000256" key="1">
    <source>
        <dbReference type="SAM" id="Coils"/>
    </source>
</evidence>
<organism evidence="2 3">
    <name type="scientific">[Anoxybacillus] calidus</name>
    <dbReference type="NCBI Taxonomy" id="575178"/>
    <lineage>
        <taxon>Bacteria</taxon>
        <taxon>Bacillati</taxon>
        <taxon>Bacillota</taxon>
        <taxon>Bacilli</taxon>
        <taxon>Bacillales</taxon>
        <taxon>Anoxybacillaceae</taxon>
        <taxon>Paranoxybacillus</taxon>
    </lineage>
</organism>
<gene>
    <name evidence="2" type="ORF">HNQ85_003503</name>
</gene>
<dbReference type="AlphaFoldDB" id="A0A7V9Z3C0"/>
<keyword evidence="3" id="KW-1185">Reference proteome</keyword>
<proteinExistence type="predicted"/>
<keyword evidence="1" id="KW-0175">Coiled coil</keyword>
<dbReference type="EMBL" id="JACDUU010000014">
    <property type="protein sequence ID" value="MBA2873165.1"/>
    <property type="molecule type" value="Genomic_DNA"/>
</dbReference>
<name>A0A7V9Z3C0_9BACL</name>
<accession>A0A7V9Z3C0</accession>
<sequence length="395" mass="46379">MGKHLYSTMLSGEICSSEGALIRDLKYLIKEERELDDQVREFFPLEAYGELDEELKIRGSRELLAAFDQIDAEKQDFIETLENIELIGFSDKNQIILRFKKDDLNATGIYNFTYEFLNDLFDMGMFSKFCLERGYTDLLRENIEELFEKLKTEKRQYRLIKHQDDWFLRGITSTRYNNYDNHLAIYLILLALHSYAKKNKTFFIIEKAYMSDSEIKVFFQLENPIVVPGVGEVYFGALLSNNEIRDKTFSLELRYKIVDKTNNFSFGAVSKLEDAVFNINHSTSVNNVREKIQNVFNLEEYKNLMLGYINELKHVSTLSADVIYLLFKKITNSKQKLSTQTKKKAKDLYDKNLINNTMNLIELFNRVSEITSDVEESIYLERIYHEVILELSSKN</sequence>
<reference evidence="2 3" key="1">
    <citation type="submission" date="2020-07" db="EMBL/GenBank/DDBJ databases">
        <title>Genomic Encyclopedia of Type Strains, Phase IV (KMG-IV): sequencing the most valuable type-strain genomes for metagenomic binning, comparative biology and taxonomic classification.</title>
        <authorList>
            <person name="Goeker M."/>
        </authorList>
    </citation>
    <scope>NUCLEOTIDE SEQUENCE [LARGE SCALE GENOMIC DNA]</scope>
    <source>
        <strain evidence="2 3">DSM 25220</strain>
    </source>
</reference>